<dbReference type="EMBL" id="CP117259">
    <property type="protein sequence ID" value="WFR99024.1"/>
    <property type="molecule type" value="Genomic_DNA"/>
</dbReference>
<organism evidence="9 10">
    <name type="scientific">Rhizobium tumorigenes</name>
    <dbReference type="NCBI Taxonomy" id="2041385"/>
    <lineage>
        <taxon>Bacteria</taxon>
        <taxon>Pseudomonadati</taxon>
        <taxon>Pseudomonadota</taxon>
        <taxon>Alphaproteobacteria</taxon>
        <taxon>Hyphomicrobiales</taxon>
        <taxon>Rhizobiaceae</taxon>
        <taxon>Rhizobium/Agrobacterium group</taxon>
        <taxon>Rhizobium</taxon>
    </lineage>
</organism>
<feature type="transmembrane region" description="Helical" evidence="7">
    <location>
        <begin position="302"/>
        <end position="326"/>
    </location>
</feature>
<feature type="transmembrane region" description="Helical" evidence="7">
    <location>
        <begin position="209"/>
        <end position="236"/>
    </location>
</feature>
<evidence type="ECO:0000313" key="9">
    <source>
        <dbReference type="EMBL" id="WFR99024.1"/>
    </source>
</evidence>
<feature type="transmembrane region" description="Helical" evidence="7">
    <location>
        <begin position="168"/>
        <end position="188"/>
    </location>
</feature>
<dbReference type="InterPro" id="IPR011701">
    <property type="entry name" value="MFS"/>
</dbReference>
<evidence type="ECO:0000256" key="4">
    <source>
        <dbReference type="ARBA" id="ARBA00022692"/>
    </source>
</evidence>
<geneLocation type="plasmid" evidence="9 10">
    <name>unnamed2</name>
</geneLocation>
<feature type="transmembrane region" description="Helical" evidence="7">
    <location>
        <begin position="372"/>
        <end position="392"/>
    </location>
</feature>
<keyword evidence="4 7" id="KW-0812">Transmembrane</keyword>
<evidence type="ECO:0000256" key="1">
    <source>
        <dbReference type="ARBA" id="ARBA00004651"/>
    </source>
</evidence>
<feature type="domain" description="Major facilitator superfamily (MFS) profile" evidence="8">
    <location>
        <begin position="1"/>
        <end position="396"/>
    </location>
</feature>
<dbReference type="GO" id="GO:0005886">
    <property type="term" value="C:plasma membrane"/>
    <property type="evidence" value="ECO:0007669"/>
    <property type="project" value="UniProtKB-SubCell"/>
</dbReference>
<feature type="transmembrane region" description="Helical" evidence="7">
    <location>
        <begin position="338"/>
        <end position="360"/>
    </location>
</feature>
<dbReference type="GO" id="GO:0022857">
    <property type="term" value="F:transmembrane transporter activity"/>
    <property type="evidence" value="ECO:0007669"/>
    <property type="project" value="InterPro"/>
</dbReference>
<evidence type="ECO:0000256" key="7">
    <source>
        <dbReference type="SAM" id="Phobius"/>
    </source>
</evidence>
<dbReference type="Gene3D" id="1.20.1250.20">
    <property type="entry name" value="MFS general substrate transporter like domains"/>
    <property type="match status" value="1"/>
</dbReference>
<feature type="transmembrane region" description="Helical" evidence="7">
    <location>
        <begin position="139"/>
        <end position="162"/>
    </location>
</feature>
<comment type="subcellular location">
    <subcellularLocation>
        <location evidence="1">Cell membrane</location>
        <topology evidence="1">Multi-pass membrane protein</topology>
    </subcellularLocation>
</comment>
<protein>
    <submittedName>
        <fullName evidence="9">MFS transporter</fullName>
    </submittedName>
</protein>
<dbReference type="Pfam" id="PF07690">
    <property type="entry name" value="MFS_1"/>
    <property type="match status" value="1"/>
</dbReference>
<sequence>MLNRFTFSRRASFWTAAAVVAHTLWTSAAPAMTYPLYAREWGLTPFATTTIFAIYPIVVVLVLVVFGDISDYVGRRKTMLFGLAASLIGVLLFAVAPDVWWVLVGRAFMGIGVGLSAGPSAAALVEFSAPGQGQKASAITTLAQVTGLICAALVGGALIQYAPFPTRLNFIVLLLVLAGIFAATWFLPRHLSTEASGPWRFKAIVIPRGLRKIFATSTIAVTASYAMGTIILSLGAQIAHDVIGSPNAMVNGATIALFAFVGGAVAIPARGLKSSATILIGGLASLTAVGLLAFSASQHSLGLFATALVFGGISYSLLFSGGLGLLNANAPPHHRGGTLSALFLVAYLAQGLAALLLGKLATLYGLNFAVDVGSAIIAALSLCAMLLAVLYASPTPSSRHVIGNRP</sequence>
<dbReference type="AlphaFoldDB" id="A0AAF1KX35"/>
<dbReference type="KEGG" id="rtu:PR017_26985"/>
<name>A0AAF1KX35_9HYPH</name>
<keyword evidence="5 7" id="KW-1133">Transmembrane helix</keyword>
<keyword evidence="10" id="KW-1185">Reference proteome</keyword>
<evidence type="ECO:0000259" key="8">
    <source>
        <dbReference type="PROSITE" id="PS50850"/>
    </source>
</evidence>
<evidence type="ECO:0000256" key="6">
    <source>
        <dbReference type="ARBA" id="ARBA00023136"/>
    </source>
</evidence>
<evidence type="ECO:0000256" key="5">
    <source>
        <dbReference type="ARBA" id="ARBA00022989"/>
    </source>
</evidence>
<dbReference type="RefSeq" id="WP_161959345.1">
    <property type="nucleotide sequence ID" value="NZ_CP117259.1"/>
</dbReference>
<feature type="transmembrane region" description="Helical" evidence="7">
    <location>
        <begin position="276"/>
        <end position="296"/>
    </location>
</feature>
<reference evidence="9 10" key="1">
    <citation type="journal article" date="2018" name="Sci. Rep.">
        <title>Rhizobium tumorigenes sp. nov., a novel plant tumorigenic bacterium isolated from cane gall tumors on thornless blackberry.</title>
        <authorList>
            <person name="Kuzmanovi N."/>
            <person name="Smalla K."/>
            <person name="Gronow S."/>
            <person name="PuBawska J."/>
        </authorList>
    </citation>
    <scope>NUCLEOTIDE SEQUENCE [LARGE SCALE GENOMIC DNA]</scope>
    <source>
        <strain evidence="9 10">1078</strain>
    </source>
</reference>
<evidence type="ECO:0000256" key="2">
    <source>
        <dbReference type="ARBA" id="ARBA00022448"/>
    </source>
</evidence>
<reference evidence="10" key="2">
    <citation type="journal article" date="2023" name="MicrobiologyOpen">
        <title>Genomics of the tumorigenes clade of the family Rhizobiaceae and description of Rhizobium rhododendri sp. nov.</title>
        <authorList>
            <person name="Kuzmanovic N."/>
            <person name="diCenzo G.C."/>
            <person name="Bunk B."/>
            <person name="Sproeer C."/>
            <person name="Fruehling A."/>
            <person name="Neumann-Schaal M."/>
            <person name="Overmann J."/>
            <person name="Smalla K."/>
        </authorList>
    </citation>
    <scope>NUCLEOTIDE SEQUENCE [LARGE SCALE GENOMIC DNA]</scope>
    <source>
        <strain evidence="10">1078</strain>
        <plasmid evidence="10">unnamed2</plasmid>
    </source>
</reference>
<keyword evidence="6 7" id="KW-0472">Membrane</keyword>
<evidence type="ECO:0000313" key="10">
    <source>
        <dbReference type="Proteomes" id="UP000249499"/>
    </source>
</evidence>
<gene>
    <name evidence="9" type="ORF">PR017_26985</name>
</gene>
<evidence type="ECO:0000256" key="3">
    <source>
        <dbReference type="ARBA" id="ARBA00022475"/>
    </source>
</evidence>
<dbReference type="PANTHER" id="PTHR23517">
    <property type="entry name" value="RESISTANCE PROTEIN MDTM, PUTATIVE-RELATED-RELATED"/>
    <property type="match status" value="1"/>
</dbReference>
<feature type="transmembrane region" description="Helical" evidence="7">
    <location>
        <begin position="78"/>
        <end position="101"/>
    </location>
</feature>
<keyword evidence="2" id="KW-0813">Transport</keyword>
<dbReference type="SUPFAM" id="SSF103473">
    <property type="entry name" value="MFS general substrate transporter"/>
    <property type="match status" value="1"/>
</dbReference>
<dbReference type="Proteomes" id="UP000249499">
    <property type="component" value="Plasmid unnamed2"/>
</dbReference>
<keyword evidence="3" id="KW-1003">Cell membrane</keyword>
<dbReference type="PANTHER" id="PTHR23517:SF13">
    <property type="entry name" value="MAJOR FACILITATOR SUPERFAMILY MFS_1"/>
    <property type="match status" value="1"/>
</dbReference>
<dbReference type="PROSITE" id="PS50850">
    <property type="entry name" value="MFS"/>
    <property type="match status" value="1"/>
</dbReference>
<feature type="transmembrane region" description="Helical" evidence="7">
    <location>
        <begin position="43"/>
        <end position="66"/>
    </location>
</feature>
<feature type="transmembrane region" description="Helical" evidence="7">
    <location>
        <begin position="248"/>
        <end position="269"/>
    </location>
</feature>
<accession>A0AAF1KX35</accession>
<dbReference type="InterPro" id="IPR020846">
    <property type="entry name" value="MFS_dom"/>
</dbReference>
<keyword evidence="9" id="KW-0614">Plasmid</keyword>
<dbReference type="InterPro" id="IPR050171">
    <property type="entry name" value="MFS_Transporters"/>
</dbReference>
<dbReference type="InterPro" id="IPR036259">
    <property type="entry name" value="MFS_trans_sf"/>
</dbReference>
<proteinExistence type="predicted"/>
<feature type="transmembrane region" description="Helical" evidence="7">
    <location>
        <begin position="107"/>
        <end position="127"/>
    </location>
</feature>